<dbReference type="InterPro" id="IPR000182">
    <property type="entry name" value="GNAT_dom"/>
</dbReference>
<organism evidence="2 3">
    <name type="scientific">Berkelbacteria bacterium GW2011_GWA1_36_9</name>
    <dbReference type="NCBI Taxonomy" id="1618331"/>
    <lineage>
        <taxon>Bacteria</taxon>
        <taxon>Candidatus Berkelbacteria</taxon>
    </lineage>
</organism>
<dbReference type="AlphaFoldDB" id="A0A0G0FHC2"/>
<accession>A0A0G0FHC2</accession>
<dbReference type="CDD" id="cd04301">
    <property type="entry name" value="NAT_SF"/>
    <property type="match status" value="1"/>
</dbReference>
<evidence type="ECO:0000313" key="2">
    <source>
        <dbReference type="EMBL" id="KKQ18443.1"/>
    </source>
</evidence>
<comment type="caution">
    <text evidence="2">The sequence shown here is derived from an EMBL/GenBank/DDBJ whole genome shotgun (WGS) entry which is preliminary data.</text>
</comment>
<dbReference type="InterPro" id="IPR016181">
    <property type="entry name" value="Acyl_CoA_acyltransferase"/>
</dbReference>
<evidence type="ECO:0000313" key="3">
    <source>
        <dbReference type="Proteomes" id="UP000034508"/>
    </source>
</evidence>
<dbReference type="GO" id="GO:0016747">
    <property type="term" value="F:acyltransferase activity, transferring groups other than amino-acyl groups"/>
    <property type="evidence" value="ECO:0007669"/>
    <property type="project" value="InterPro"/>
</dbReference>
<reference evidence="2 3" key="1">
    <citation type="journal article" date="2015" name="Nature">
        <title>rRNA introns, odd ribosomes, and small enigmatic genomes across a large radiation of phyla.</title>
        <authorList>
            <person name="Brown C.T."/>
            <person name="Hug L.A."/>
            <person name="Thomas B.C."/>
            <person name="Sharon I."/>
            <person name="Castelle C.J."/>
            <person name="Singh A."/>
            <person name="Wilkins M.J."/>
            <person name="Williams K.H."/>
            <person name="Banfield J.F."/>
        </authorList>
    </citation>
    <scope>NUCLEOTIDE SEQUENCE [LARGE SCALE GENOMIC DNA]</scope>
</reference>
<feature type="domain" description="N-acetyltransferase" evidence="1">
    <location>
        <begin position="2"/>
        <end position="191"/>
    </location>
</feature>
<dbReference type="Proteomes" id="UP000034508">
    <property type="component" value="Unassembled WGS sequence"/>
</dbReference>
<dbReference type="PROSITE" id="PS51186">
    <property type="entry name" value="GNAT"/>
    <property type="match status" value="1"/>
</dbReference>
<dbReference type="SUPFAM" id="SSF55729">
    <property type="entry name" value="Acyl-CoA N-acyltransferases (Nat)"/>
    <property type="match status" value="1"/>
</dbReference>
<sequence>MLTLRFLRLDDVSKAVKLHREVLGEGIAAYLGDCFLISLYRRITKKKLGFCLIAEENAKVIGLCVGLEPGAIWKFGWEELKGCNLGFIKNIILSLTRSPSILVQYIKGRKHRPKCIELYFLAIANKDQGKGIGTRLIDAFERQLEKRKESEYFLITWSGSRAEKFYNRMGLSKFNETSYLGKQISMLSKKI</sequence>
<proteinExistence type="predicted"/>
<dbReference type="Gene3D" id="3.40.630.30">
    <property type="match status" value="1"/>
</dbReference>
<dbReference type="Pfam" id="PF13673">
    <property type="entry name" value="Acetyltransf_10"/>
    <property type="match status" value="1"/>
</dbReference>
<evidence type="ECO:0000259" key="1">
    <source>
        <dbReference type="PROSITE" id="PS51186"/>
    </source>
</evidence>
<protein>
    <recommendedName>
        <fullName evidence="1">N-acetyltransferase domain-containing protein</fullName>
    </recommendedName>
</protein>
<name>A0A0G0FHC2_9BACT</name>
<gene>
    <name evidence="2" type="ORF">US31_C0004G0005</name>
</gene>
<dbReference type="EMBL" id="LBSM01000004">
    <property type="protein sequence ID" value="KKQ18443.1"/>
    <property type="molecule type" value="Genomic_DNA"/>
</dbReference>